<feature type="transmembrane region" description="Helical" evidence="1">
    <location>
        <begin position="12"/>
        <end position="29"/>
    </location>
</feature>
<keyword evidence="1" id="KW-0812">Transmembrane</keyword>
<sequence length="107" mass="12228">MRKDRDMNVDVVALIGIIGTIAGVYLGFWKAKKDSEKSIKEDTIQNTVVATKLDSISKGVDEIRIDFKTQAREIQRIQLEQARLNESVKSAHHRIDELQEFIKKEGM</sequence>
<protein>
    <submittedName>
        <fullName evidence="2">Uncharacterized protein</fullName>
    </submittedName>
</protein>
<keyword evidence="1" id="KW-1133">Transmembrane helix</keyword>
<evidence type="ECO:0000256" key="1">
    <source>
        <dbReference type="SAM" id="Phobius"/>
    </source>
</evidence>
<keyword evidence="1" id="KW-0472">Membrane</keyword>
<evidence type="ECO:0000313" key="2">
    <source>
        <dbReference type="EMBL" id="KXA13720.1"/>
    </source>
</evidence>
<evidence type="ECO:0000313" key="3">
    <source>
        <dbReference type="Proteomes" id="UP000070646"/>
    </source>
</evidence>
<dbReference type="EMBL" id="LRPU01000027">
    <property type="protein sequence ID" value="KXA13720.1"/>
    <property type="molecule type" value="Genomic_DNA"/>
</dbReference>
<reference evidence="2 3" key="1">
    <citation type="submission" date="2016-01" db="EMBL/GenBank/DDBJ databases">
        <authorList>
            <person name="Oliw E.H."/>
        </authorList>
    </citation>
    <scope>NUCLEOTIDE SEQUENCE [LARGE SCALE GENOMIC DNA]</scope>
    <source>
        <strain evidence="2 3">MJR7757A</strain>
    </source>
</reference>
<accession>A0A133NBR8</accession>
<gene>
    <name evidence="2" type="ORF">HMPREF3222_00797</name>
</gene>
<dbReference type="Proteomes" id="UP000070646">
    <property type="component" value="Unassembled WGS sequence"/>
</dbReference>
<organism evidence="2 3">
    <name type="scientific">Clostridium perfringens</name>
    <dbReference type="NCBI Taxonomy" id="1502"/>
    <lineage>
        <taxon>Bacteria</taxon>
        <taxon>Bacillati</taxon>
        <taxon>Bacillota</taxon>
        <taxon>Clostridia</taxon>
        <taxon>Eubacteriales</taxon>
        <taxon>Clostridiaceae</taxon>
        <taxon>Clostridium</taxon>
    </lineage>
</organism>
<proteinExistence type="predicted"/>
<name>A0A133NBR8_CLOPF</name>
<dbReference type="AlphaFoldDB" id="A0A133NBR8"/>
<dbReference type="PATRIC" id="fig|1502.174.peg.804"/>
<comment type="caution">
    <text evidence="2">The sequence shown here is derived from an EMBL/GenBank/DDBJ whole genome shotgun (WGS) entry which is preliminary data.</text>
</comment>